<comment type="caution">
    <text evidence="1">The sequence shown here is derived from an EMBL/GenBank/DDBJ whole genome shotgun (WGS) entry which is preliminary data.</text>
</comment>
<accession>A0A016UL21</accession>
<dbReference type="EMBL" id="JARK01001371">
    <property type="protein sequence ID" value="EYC16064.1"/>
    <property type="molecule type" value="Genomic_DNA"/>
</dbReference>
<keyword evidence="2" id="KW-1185">Reference proteome</keyword>
<dbReference type="AlphaFoldDB" id="A0A016UL21"/>
<evidence type="ECO:0000313" key="1">
    <source>
        <dbReference type="EMBL" id="EYC16064.1"/>
    </source>
</evidence>
<protein>
    <submittedName>
        <fullName evidence="1">Uncharacterized protein</fullName>
    </submittedName>
</protein>
<proteinExistence type="predicted"/>
<name>A0A016UL21_9BILA</name>
<dbReference type="Proteomes" id="UP000024635">
    <property type="component" value="Unassembled WGS sequence"/>
</dbReference>
<evidence type="ECO:0000313" key="2">
    <source>
        <dbReference type="Proteomes" id="UP000024635"/>
    </source>
</evidence>
<reference evidence="2" key="1">
    <citation type="journal article" date="2015" name="Nat. Genet.">
        <title>The genome and transcriptome of the zoonotic hookworm Ancylostoma ceylanicum identify infection-specific gene families.</title>
        <authorList>
            <person name="Schwarz E.M."/>
            <person name="Hu Y."/>
            <person name="Antoshechkin I."/>
            <person name="Miller M.M."/>
            <person name="Sternberg P.W."/>
            <person name="Aroian R.V."/>
        </authorList>
    </citation>
    <scope>NUCLEOTIDE SEQUENCE</scope>
    <source>
        <strain evidence="2">HY135</strain>
    </source>
</reference>
<organism evidence="1 2">
    <name type="scientific">Ancylostoma ceylanicum</name>
    <dbReference type="NCBI Taxonomy" id="53326"/>
    <lineage>
        <taxon>Eukaryota</taxon>
        <taxon>Metazoa</taxon>
        <taxon>Ecdysozoa</taxon>
        <taxon>Nematoda</taxon>
        <taxon>Chromadorea</taxon>
        <taxon>Rhabditida</taxon>
        <taxon>Rhabditina</taxon>
        <taxon>Rhabditomorpha</taxon>
        <taxon>Strongyloidea</taxon>
        <taxon>Ancylostomatidae</taxon>
        <taxon>Ancylostomatinae</taxon>
        <taxon>Ancylostoma</taxon>
    </lineage>
</organism>
<gene>
    <name evidence="1" type="primary">Acey_s0035.g3127</name>
    <name evidence="1" type="ORF">Y032_0035g3127</name>
</gene>
<sequence length="85" mass="9450">MDELFEDSLQPSRDARPDCSFLPGLGPGHFLFALVNGVCRTPAQSERGKSLDSDYRTYGATRRIVRVNLSSEHTTSPGALCMWLF</sequence>